<dbReference type="PROSITE" id="PS50404">
    <property type="entry name" value="GST_NTER"/>
    <property type="match status" value="1"/>
</dbReference>
<evidence type="ECO:0000259" key="3">
    <source>
        <dbReference type="PROSITE" id="PS50405"/>
    </source>
</evidence>
<dbReference type="SUPFAM" id="SSF52833">
    <property type="entry name" value="Thioredoxin-like"/>
    <property type="match status" value="1"/>
</dbReference>
<dbReference type="InterPro" id="IPR036249">
    <property type="entry name" value="Thioredoxin-like_sf"/>
</dbReference>
<dbReference type="Proteomes" id="UP001320702">
    <property type="component" value="Unassembled WGS sequence"/>
</dbReference>
<comment type="similarity">
    <text evidence="1">Belongs to the GST superfamily.</text>
</comment>
<gene>
    <name evidence="4" type="ORF">MU516_15290</name>
</gene>
<dbReference type="PROSITE" id="PS50405">
    <property type="entry name" value="GST_CTER"/>
    <property type="match status" value="1"/>
</dbReference>
<dbReference type="Pfam" id="PF00043">
    <property type="entry name" value="GST_C"/>
    <property type="match status" value="1"/>
</dbReference>
<comment type="caution">
    <text evidence="4">The sequence shown here is derived from an EMBL/GenBank/DDBJ whole genome shotgun (WGS) entry which is preliminary data.</text>
</comment>
<dbReference type="CDD" id="cd03207">
    <property type="entry name" value="GST_C_8"/>
    <property type="match status" value="1"/>
</dbReference>
<evidence type="ECO:0000313" key="4">
    <source>
        <dbReference type="EMBL" id="MCT4334230.1"/>
    </source>
</evidence>
<dbReference type="Gene3D" id="1.20.1050.10">
    <property type="match status" value="1"/>
</dbReference>
<keyword evidence="5" id="KW-1185">Reference proteome</keyword>
<dbReference type="SUPFAM" id="SSF47616">
    <property type="entry name" value="GST C-terminal domain-like"/>
    <property type="match status" value="1"/>
</dbReference>
<dbReference type="InterPro" id="IPR004045">
    <property type="entry name" value="Glutathione_S-Trfase_N"/>
</dbReference>
<dbReference type="SFLD" id="SFLDG00358">
    <property type="entry name" value="Main_(cytGST)"/>
    <property type="match status" value="1"/>
</dbReference>
<dbReference type="SFLD" id="SFLDS00019">
    <property type="entry name" value="Glutathione_Transferase_(cytos"/>
    <property type="match status" value="1"/>
</dbReference>
<dbReference type="InterPro" id="IPR004046">
    <property type="entry name" value="GST_C"/>
</dbReference>
<dbReference type="Pfam" id="PF02798">
    <property type="entry name" value="GST_N"/>
    <property type="match status" value="1"/>
</dbReference>
<name>A0ABT2KCH2_9RHOB</name>
<dbReference type="PANTHER" id="PTHR44051:SF8">
    <property type="entry name" value="GLUTATHIONE S-TRANSFERASE GSTA"/>
    <property type="match status" value="1"/>
</dbReference>
<evidence type="ECO:0000259" key="2">
    <source>
        <dbReference type="PROSITE" id="PS50404"/>
    </source>
</evidence>
<evidence type="ECO:0000256" key="1">
    <source>
        <dbReference type="RuleBase" id="RU003494"/>
    </source>
</evidence>
<accession>A0ABT2KCH2</accession>
<dbReference type="EMBL" id="JANAVZ010000009">
    <property type="protein sequence ID" value="MCT4334230.1"/>
    <property type="molecule type" value="Genomic_DNA"/>
</dbReference>
<dbReference type="InterPro" id="IPR040079">
    <property type="entry name" value="Glutathione_S-Trfase"/>
</dbReference>
<protein>
    <submittedName>
        <fullName evidence="4">Glutathione S-transferase family protein</fullName>
    </submittedName>
</protein>
<dbReference type="CDD" id="cd03046">
    <property type="entry name" value="GST_N_GTT1_like"/>
    <property type="match status" value="1"/>
</dbReference>
<dbReference type="PANTHER" id="PTHR44051">
    <property type="entry name" value="GLUTATHIONE S-TRANSFERASE-RELATED"/>
    <property type="match status" value="1"/>
</dbReference>
<proteinExistence type="inferred from homology"/>
<organism evidence="4 5">
    <name type="scientific">Paracoccus maritimus</name>
    <dbReference type="NCBI Taxonomy" id="2933292"/>
    <lineage>
        <taxon>Bacteria</taxon>
        <taxon>Pseudomonadati</taxon>
        <taxon>Pseudomonadota</taxon>
        <taxon>Alphaproteobacteria</taxon>
        <taxon>Rhodobacterales</taxon>
        <taxon>Paracoccaceae</taxon>
        <taxon>Paracoccus</taxon>
    </lineage>
</organism>
<feature type="domain" description="GST C-terminal" evidence="3">
    <location>
        <begin position="94"/>
        <end position="218"/>
    </location>
</feature>
<feature type="domain" description="GST N-terminal" evidence="2">
    <location>
        <begin position="26"/>
        <end position="89"/>
    </location>
</feature>
<sequence>MNPTQVVLTTYDWVPDMPRGYVRDIRIRWLLEEIGRPYRVETVPLREKTATHFARQPFGQVPMIQDGDLSLFESGAILLHLARGTDLLPSGDDGARVAQWVIAALNSIESFLIPWAVAKFFDQNQAAAARQEELLRPRLSQLQDVLQDRDWLVGDRFTVADLLMAEILRIPAEAGLLDDLPRLAGYLERATSRPAFTKALADHMAHWQAADQTQSAPA</sequence>
<reference evidence="4 5" key="1">
    <citation type="submission" date="2022-04" db="EMBL/GenBank/DDBJ databases">
        <title>Paracoccus sp. YLB-12 draft genome sequence.</title>
        <authorList>
            <person name="Yu L."/>
        </authorList>
    </citation>
    <scope>NUCLEOTIDE SEQUENCE [LARGE SCALE GENOMIC DNA]</scope>
    <source>
        <strain evidence="4 5">YLB-12</strain>
    </source>
</reference>
<dbReference type="Gene3D" id="3.40.30.10">
    <property type="entry name" value="Glutaredoxin"/>
    <property type="match status" value="1"/>
</dbReference>
<dbReference type="InterPro" id="IPR010987">
    <property type="entry name" value="Glutathione-S-Trfase_C-like"/>
</dbReference>
<dbReference type="RefSeq" id="WP_260278148.1">
    <property type="nucleotide sequence ID" value="NZ_JANAVZ010000009.1"/>
</dbReference>
<evidence type="ECO:0000313" key="5">
    <source>
        <dbReference type="Proteomes" id="UP001320702"/>
    </source>
</evidence>
<dbReference type="InterPro" id="IPR036282">
    <property type="entry name" value="Glutathione-S-Trfase_C_sf"/>
</dbReference>